<evidence type="ECO:0000313" key="1">
    <source>
        <dbReference type="EMBL" id="KAA1415962.1"/>
    </source>
</evidence>
<dbReference type="Proteomes" id="UP000325003">
    <property type="component" value="Unassembled WGS sequence"/>
</dbReference>
<comment type="caution">
    <text evidence="1">The sequence shown here is derived from an EMBL/GenBank/DDBJ whole genome shotgun (WGS) entry which is preliminary data.</text>
</comment>
<dbReference type="Pfam" id="PF10604">
    <property type="entry name" value="Polyketide_cyc2"/>
    <property type="match status" value="1"/>
</dbReference>
<dbReference type="AlphaFoldDB" id="A0A5B1L5L8"/>
<dbReference type="InterPro" id="IPR023393">
    <property type="entry name" value="START-like_dom_sf"/>
</dbReference>
<gene>
    <name evidence="1" type="ORF">F0U44_20245</name>
</gene>
<dbReference type="CDD" id="cd07812">
    <property type="entry name" value="SRPBCC"/>
    <property type="match status" value="1"/>
</dbReference>
<dbReference type="InterPro" id="IPR019587">
    <property type="entry name" value="Polyketide_cyclase/dehydratase"/>
</dbReference>
<reference evidence="1 2" key="2">
    <citation type="submission" date="2019-09" db="EMBL/GenBank/DDBJ databases">
        <authorList>
            <person name="Jin C."/>
        </authorList>
    </citation>
    <scope>NUCLEOTIDE SEQUENCE [LARGE SCALE GENOMIC DNA]</scope>
    <source>
        <strain evidence="1 2">BN130099</strain>
    </source>
</reference>
<dbReference type="EMBL" id="VUJV01000008">
    <property type="protein sequence ID" value="KAA1415962.1"/>
    <property type="molecule type" value="Genomic_DNA"/>
</dbReference>
<accession>A0A5B1L5L8</accession>
<name>A0A5B1L5L8_9ACTN</name>
<dbReference type="SUPFAM" id="SSF55961">
    <property type="entry name" value="Bet v1-like"/>
    <property type="match status" value="1"/>
</dbReference>
<sequence>MTTIEVSETATLAVPIDRVWEVVSNTARYADWVHGVVEVTDDHGPATVGRTYSEVNKSVGPLTMRTTWTVREVDPQRTRVDTGVGLAPLQNFVNVFDFRANRDGGTEMTYTARYSVGLGPVGVILERLLRPGMRHGFQTSMRNLEDLITAEG</sequence>
<protein>
    <submittedName>
        <fullName evidence="1">SRPBCC family protein</fullName>
    </submittedName>
</protein>
<proteinExistence type="predicted"/>
<reference evidence="1 2" key="1">
    <citation type="submission" date="2019-09" db="EMBL/GenBank/DDBJ databases">
        <title>Nocardioides panacisoli sp. nov., isolated from the soil of a ginseng field.</title>
        <authorList>
            <person name="Cho C."/>
        </authorList>
    </citation>
    <scope>NUCLEOTIDE SEQUENCE [LARGE SCALE GENOMIC DNA]</scope>
    <source>
        <strain evidence="1 2">BN130099</strain>
    </source>
</reference>
<organism evidence="1 2">
    <name type="scientific">Nocardioides humilatus</name>
    <dbReference type="NCBI Taxonomy" id="2607660"/>
    <lineage>
        <taxon>Bacteria</taxon>
        <taxon>Bacillati</taxon>
        <taxon>Actinomycetota</taxon>
        <taxon>Actinomycetes</taxon>
        <taxon>Propionibacteriales</taxon>
        <taxon>Nocardioidaceae</taxon>
        <taxon>Nocardioides</taxon>
    </lineage>
</organism>
<dbReference type="Gene3D" id="3.30.530.20">
    <property type="match status" value="1"/>
</dbReference>
<dbReference type="RefSeq" id="WP_149730188.1">
    <property type="nucleotide sequence ID" value="NZ_VUJV01000008.1"/>
</dbReference>
<keyword evidence="2" id="KW-1185">Reference proteome</keyword>
<evidence type="ECO:0000313" key="2">
    <source>
        <dbReference type="Proteomes" id="UP000325003"/>
    </source>
</evidence>